<reference evidence="2 3" key="1">
    <citation type="submission" date="2020-06" db="EMBL/GenBank/DDBJ databases">
        <title>Transcriptomic and genomic resources for Thalictrum thalictroides and T. hernandezii: Facilitating candidate gene discovery in an emerging model plant lineage.</title>
        <authorList>
            <person name="Arias T."/>
            <person name="Riano-Pachon D.M."/>
            <person name="Di Stilio V.S."/>
        </authorList>
    </citation>
    <scope>NUCLEOTIDE SEQUENCE [LARGE SCALE GENOMIC DNA]</scope>
    <source>
        <strain evidence="3">cv. WT478/WT964</strain>
        <tissue evidence="2">Leaves</tissue>
    </source>
</reference>
<organism evidence="2 3">
    <name type="scientific">Thalictrum thalictroides</name>
    <name type="common">Rue-anemone</name>
    <name type="synonym">Anemone thalictroides</name>
    <dbReference type="NCBI Taxonomy" id="46969"/>
    <lineage>
        <taxon>Eukaryota</taxon>
        <taxon>Viridiplantae</taxon>
        <taxon>Streptophyta</taxon>
        <taxon>Embryophyta</taxon>
        <taxon>Tracheophyta</taxon>
        <taxon>Spermatophyta</taxon>
        <taxon>Magnoliopsida</taxon>
        <taxon>Ranunculales</taxon>
        <taxon>Ranunculaceae</taxon>
        <taxon>Thalictroideae</taxon>
        <taxon>Thalictrum</taxon>
    </lineage>
</organism>
<accession>A0A7J6W8X8</accession>
<dbReference type="Pfam" id="PF04864">
    <property type="entry name" value="Alliinase_C"/>
    <property type="match status" value="1"/>
</dbReference>
<protein>
    <recommendedName>
        <fullName evidence="1">Alliinase C-terminal domain-containing protein</fullName>
    </recommendedName>
</protein>
<proteinExistence type="predicted"/>
<comment type="caution">
    <text evidence="2">The sequence shown here is derived from an EMBL/GenBank/DDBJ whole genome shotgun (WGS) entry which is preliminary data.</text>
</comment>
<sequence>MVASSKALNVVSVVPYYFCYPPVTDFLKLGLHKCFGDACAYDKEEPYIERLLLHQTKFRYVYLRFEVYGHCYLYEAEVVFAETTKKMCS</sequence>
<dbReference type="EMBL" id="JABWDY010020274">
    <property type="protein sequence ID" value="KAF5193278.1"/>
    <property type="molecule type" value="Genomic_DNA"/>
</dbReference>
<dbReference type="InterPro" id="IPR006948">
    <property type="entry name" value="Alliinase_C"/>
</dbReference>
<evidence type="ECO:0000259" key="1">
    <source>
        <dbReference type="Pfam" id="PF04864"/>
    </source>
</evidence>
<name>A0A7J6W8X8_THATH</name>
<dbReference type="GO" id="GO:0016846">
    <property type="term" value="F:carbon-sulfur lyase activity"/>
    <property type="evidence" value="ECO:0007669"/>
    <property type="project" value="InterPro"/>
</dbReference>
<dbReference type="AlphaFoldDB" id="A0A7J6W8X8"/>
<dbReference type="OrthoDB" id="2020362at2759"/>
<evidence type="ECO:0000313" key="3">
    <source>
        <dbReference type="Proteomes" id="UP000554482"/>
    </source>
</evidence>
<gene>
    <name evidence="2" type="ORF">FRX31_017137</name>
</gene>
<feature type="domain" description="Alliinase C-terminal" evidence="1">
    <location>
        <begin position="4"/>
        <end position="49"/>
    </location>
</feature>
<keyword evidence="3" id="KW-1185">Reference proteome</keyword>
<dbReference type="Proteomes" id="UP000554482">
    <property type="component" value="Unassembled WGS sequence"/>
</dbReference>
<evidence type="ECO:0000313" key="2">
    <source>
        <dbReference type="EMBL" id="KAF5193278.1"/>
    </source>
</evidence>